<comment type="caution">
    <text evidence="8">The sequence shown here is derived from an EMBL/GenBank/DDBJ whole genome shotgun (WGS) entry which is preliminary data.</text>
</comment>
<comment type="function">
    <text evidence="1 6">Involved in nucleolar processing of pre-18S ribosomal RNA.</text>
</comment>
<feature type="region of interest" description="Disordered" evidence="7">
    <location>
        <begin position="175"/>
        <end position="210"/>
    </location>
</feature>
<dbReference type="Pfam" id="PF03998">
    <property type="entry name" value="Utp11"/>
    <property type="match status" value="1"/>
</dbReference>
<evidence type="ECO:0000256" key="7">
    <source>
        <dbReference type="SAM" id="MobiDB-lite"/>
    </source>
</evidence>
<comment type="similarity">
    <text evidence="3 6">Belongs to the UTP11 family.</text>
</comment>
<evidence type="ECO:0000256" key="4">
    <source>
        <dbReference type="ARBA" id="ARBA00022552"/>
    </source>
</evidence>
<keyword evidence="5 6" id="KW-0539">Nucleus</keyword>
<dbReference type="PANTHER" id="PTHR12838">
    <property type="entry name" value="U3 SMALL NUCLEOLAR RNA-ASSOCIATED PROTEIN 11"/>
    <property type="match status" value="1"/>
</dbReference>
<dbReference type="Proteomes" id="UP001055219">
    <property type="component" value="Unassembled WGS sequence"/>
</dbReference>
<evidence type="ECO:0000313" key="8">
    <source>
        <dbReference type="EMBL" id="KAI6784662.1"/>
    </source>
</evidence>
<evidence type="ECO:0000256" key="2">
    <source>
        <dbReference type="ARBA" id="ARBA00004604"/>
    </source>
</evidence>
<sequence>MSSMRNAVQRRPHRERAQPLERRRLGLLEKHKDYSKRAKDYNEKKKQLKNLRQKASERNEDEFYFGMLSRQGPGLRLKEGKKWTGNVKGDRGNKTLDQETVRSLKTQDLAYVRTMRNVAAKEVKRLEEQLVLSRGYGRYDEDDEKEGADDDDDSEFDFGPPEKKARKIVFFDNEEEMEEAVDQAAEDEDLELEDDDDKSREGKKAEEEAQRADALWRLKRRLASTKKKLEILEQAEQELDETRAKMAKTATSGGTTRRGQKLKVRARKR</sequence>
<comment type="subcellular location">
    <subcellularLocation>
        <location evidence="2 6">Nucleus</location>
        <location evidence="2 6">Nucleolus</location>
    </subcellularLocation>
</comment>
<feature type="compositionally biased region" description="Basic and acidic residues" evidence="7">
    <location>
        <begin position="197"/>
        <end position="210"/>
    </location>
</feature>
<gene>
    <name evidence="8" type="ORF">J7T54_006708</name>
</gene>
<organism evidence="8 9">
    <name type="scientific">Emericellopsis cladophorae</name>
    <dbReference type="NCBI Taxonomy" id="2686198"/>
    <lineage>
        <taxon>Eukaryota</taxon>
        <taxon>Fungi</taxon>
        <taxon>Dikarya</taxon>
        <taxon>Ascomycota</taxon>
        <taxon>Pezizomycotina</taxon>
        <taxon>Sordariomycetes</taxon>
        <taxon>Hypocreomycetidae</taxon>
        <taxon>Hypocreales</taxon>
        <taxon>Bionectriaceae</taxon>
        <taxon>Emericellopsis</taxon>
    </lineage>
</organism>
<feature type="compositionally biased region" description="Basic residues" evidence="7">
    <location>
        <begin position="258"/>
        <end position="269"/>
    </location>
</feature>
<dbReference type="AlphaFoldDB" id="A0A9P9Y710"/>
<feature type="region of interest" description="Disordered" evidence="7">
    <location>
        <begin position="1"/>
        <end position="35"/>
    </location>
</feature>
<feature type="region of interest" description="Disordered" evidence="7">
    <location>
        <begin position="245"/>
        <end position="269"/>
    </location>
</feature>
<keyword evidence="9" id="KW-1185">Reference proteome</keyword>
<proteinExistence type="inferred from homology"/>
<protein>
    <recommendedName>
        <fullName evidence="6">U3 small nucleolar RNA-associated protein 11</fullName>
        <shortName evidence="6">U3 snoRNA-associated protein 11</shortName>
    </recommendedName>
</protein>
<dbReference type="PIRSF" id="PIRSF015952">
    <property type="entry name" value="U3snoRNP11"/>
    <property type="match status" value="1"/>
</dbReference>
<dbReference type="OrthoDB" id="29058at2759"/>
<dbReference type="EMBL" id="JAGIXG020000004">
    <property type="protein sequence ID" value="KAI6784662.1"/>
    <property type="molecule type" value="Genomic_DNA"/>
</dbReference>
<accession>A0A9P9Y710</accession>
<dbReference type="GO" id="GO:0032040">
    <property type="term" value="C:small-subunit processome"/>
    <property type="evidence" value="ECO:0007669"/>
    <property type="project" value="UniProtKB-UniRule"/>
</dbReference>
<reference evidence="8" key="1">
    <citation type="journal article" date="2021" name="J Fungi (Basel)">
        <title>Genomic and Metabolomic Analyses of the Marine Fungus Emericellopsis cladophorae: Insights into Saltwater Adaptability Mechanisms and Its Biosynthetic Potential.</title>
        <authorList>
            <person name="Goncalves M.F.M."/>
            <person name="Hilario S."/>
            <person name="Van de Peer Y."/>
            <person name="Esteves A.C."/>
            <person name="Alves A."/>
        </authorList>
    </citation>
    <scope>NUCLEOTIDE SEQUENCE</scope>
    <source>
        <strain evidence="8">MUM 19.33</strain>
    </source>
</reference>
<evidence type="ECO:0000256" key="5">
    <source>
        <dbReference type="ARBA" id="ARBA00023242"/>
    </source>
</evidence>
<evidence type="ECO:0000256" key="6">
    <source>
        <dbReference type="PIRNR" id="PIRNR015952"/>
    </source>
</evidence>
<reference evidence="8" key="2">
    <citation type="submission" date="2022-07" db="EMBL/GenBank/DDBJ databases">
        <authorList>
            <person name="Goncalves M.F.M."/>
            <person name="Hilario S."/>
            <person name="Van De Peer Y."/>
            <person name="Esteves A.C."/>
            <person name="Alves A."/>
        </authorList>
    </citation>
    <scope>NUCLEOTIDE SEQUENCE</scope>
    <source>
        <strain evidence="8">MUM 19.33</strain>
    </source>
</reference>
<evidence type="ECO:0000313" key="9">
    <source>
        <dbReference type="Proteomes" id="UP001055219"/>
    </source>
</evidence>
<dbReference type="PANTHER" id="PTHR12838:SF0">
    <property type="entry name" value="U3 SMALL NUCLEOLAR RNA-ASSOCIATED PROTEIN 11-RELATED"/>
    <property type="match status" value="1"/>
</dbReference>
<feature type="compositionally biased region" description="Acidic residues" evidence="7">
    <location>
        <begin position="140"/>
        <end position="156"/>
    </location>
</feature>
<comment type="subunit">
    <text evidence="6">Component of the ribosomal small subunit (SSU) processome.</text>
</comment>
<dbReference type="RefSeq" id="XP_051365518.1">
    <property type="nucleotide sequence ID" value="XM_051503162.1"/>
</dbReference>
<dbReference type="GeneID" id="75833185"/>
<evidence type="ECO:0000256" key="1">
    <source>
        <dbReference type="ARBA" id="ARBA00004099"/>
    </source>
</evidence>
<dbReference type="GO" id="GO:0006364">
    <property type="term" value="P:rRNA processing"/>
    <property type="evidence" value="ECO:0007669"/>
    <property type="project" value="UniProtKB-UniRule"/>
</dbReference>
<name>A0A9P9Y710_9HYPO</name>
<feature type="compositionally biased region" description="Basic and acidic residues" evidence="7">
    <location>
        <begin position="15"/>
        <end position="35"/>
    </location>
</feature>
<dbReference type="InterPro" id="IPR007144">
    <property type="entry name" value="SSU_processome_Utp11"/>
</dbReference>
<evidence type="ECO:0000256" key="3">
    <source>
        <dbReference type="ARBA" id="ARBA00008105"/>
    </source>
</evidence>
<feature type="region of interest" description="Disordered" evidence="7">
    <location>
        <begin position="135"/>
        <end position="161"/>
    </location>
</feature>
<keyword evidence="4 6" id="KW-0698">rRNA processing</keyword>
<feature type="compositionally biased region" description="Acidic residues" evidence="7">
    <location>
        <begin position="175"/>
        <end position="196"/>
    </location>
</feature>